<evidence type="ECO:0000259" key="1">
    <source>
        <dbReference type="Pfam" id="PF14200"/>
    </source>
</evidence>
<dbReference type="GO" id="GO:0030246">
    <property type="term" value="F:carbohydrate binding"/>
    <property type="evidence" value="ECO:0007669"/>
    <property type="project" value="UniProtKB-KW"/>
</dbReference>
<keyword evidence="2" id="KW-0430">Lectin</keyword>
<name>A0A4Q9PFQ2_9APHY</name>
<feature type="domain" description="Ricin B lectin" evidence="1">
    <location>
        <begin position="50"/>
        <end position="142"/>
    </location>
</feature>
<sequence length="164" mass="17889">MAASTIENGVYFIQNVRTGTVIDLAVGSSKDGTIVQGYVKRELDDVSVSAQLWIIVHAGNTREYTIQNANSRTYLDLQGNSAPETGGHGTRVIGYHQTGVQSQRWIIKRSSKNTSYSIINGVTGTYMDLDGGRSSNGTPIMTFRGEGIGYSTTNENQLWHIVRA</sequence>
<dbReference type="EMBL" id="ML145203">
    <property type="protein sequence ID" value="TBU53844.1"/>
    <property type="molecule type" value="Genomic_DNA"/>
</dbReference>
<dbReference type="SUPFAM" id="SSF50370">
    <property type="entry name" value="Ricin B-like lectins"/>
    <property type="match status" value="1"/>
</dbReference>
<dbReference type="InterPro" id="IPR000772">
    <property type="entry name" value="Ricin_B_lectin"/>
</dbReference>
<evidence type="ECO:0000313" key="2">
    <source>
        <dbReference type="EMBL" id="TBU53844.1"/>
    </source>
</evidence>
<dbReference type="PROSITE" id="PS50231">
    <property type="entry name" value="RICIN_B_LECTIN"/>
    <property type="match status" value="1"/>
</dbReference>
<dbReference type="Proteomes" id="UP000292082">
    <property type="component" value="Unassembled WGS sequence"/>
</dbReference>
<keyword evidence="3" id="KW-1185">Reference proteome</keyword>
<protein>
    <submittedName>
        <fullName evidence="2">Ricin B-like lectin</fullName>
    </submittedName>
</protein>
<dbReference type="Pfam" id="PF14200">
    <property type="entry name" value="RicinB_lectin_2"/>
    <property type="match status" value="1"/>
</dbReference>
<dbReference type="AlphaFoldDB" id="A0A4Q9PFQ2"/>
<evidence type="ECO:0000313" key="3">
    <source>
        <dbReference type="Proteomes" id="UP000292082"/>
    </source>
</evidence>
<dbReference type="InterPro" id="IPR035992">
    <property type="entry name" value="Ricin_B-like_lectins"/>
</dbReference>
<proteinExistence type="predicted"/>
<accession>A0A4Q9PFQ2</accession>
<gene>
    <name evidence="2" type="ORF">BD310DRAFT_126905</name>
</gene>
<dbReference type="Gene3D" id="2.80.10.50">
    <property type="match status" value="2"/>
</dbReference>
<organism evidence="2 3">
    <name type="scientific">Dichomitus squalens</name>
    <dbReference type="NCBI Taxonomy" id="114155"/>
    <lineage>
        <taxon>Eukaryota</taxon>
        <taxon>Fungi</taxon>
        <taxon>Dikarya</taxon>
        <taxon>Basidiomycota</taxon>
        <taxon>Agaricomycotina</taxon>
        <taxon>Agaricomycetes</taxon>
        <taxon>Polyporales</taxon>
        <taxon>Polyporaceae</taxon>
        <taxon>Dichomitus</taxon>
    </lineage>
</organism>
<reference evidence="2 3" key="1">
    <citation type="submission" date="2019-01" db="EMBL/GenBank/DDBJ databases">
        <title>Draft genome sequences of three monokaryotic isolates of the white-rot basidiomycete fungus Dichomitus squalens.</title>
        <authorList>
            <consortium name="DOE Joint Genome Institute"/>
            <person name="Lopez S.C."/>
            <person name="Andreopoulos B."/>
            <person name="Pangilinan J."/>
            <person name="Lipzen A."/>
            <person name="Riley R."/>
            <person name="Ahrendt S."/>
            <person name="Ng V."/>
            <person name="Barry K."/>
            <person name="Daum C."/>
            <person name="Grigoriev I.V."/>
            <person name="Hilden K.S."/>
            <person name="Makela M.R."/>
            <person name="de Vries R.P."/>
        </authorList>
    </citation>
    <scope>NUCLEOTIDE SEQUENCE [LARGE SCALE GENOMIC DNA]</scope>
    <source>
        <strain evidence="2 3">CBS 464.89</strain>
    </source>
</reference>